<dbReference type="RefSeq" id="WP_090071083.1">
    <property type="nucleotide sequence ID" value="NZ_FOVR01000003.1"/>
</dbReference>
<dbReference type="Proteomes" id="UP000199236">
    <property type="component" value="Unassembled WGS sequence"/>
</dbReference>
<dbReference type="AlphaFoldDB" id="A0A1I5EUR8"/>
<feature type="domain" description="VWFA" evidence="2">
    <location>
        <begin position="108"/>
        <end position="306"/>
    </location>
</feature>
<dbReference type="InterPro" id="IPR036465">
    <property type="entry name" value="vWFA_dom_sf"/>
</dbReference>
<reference evidence="3 4" key="1">
    <citation type="submission" date="2016-10" db="EMBL/GenBank/DDBJ databases">
        <authorList>
            <person name="de Groot N.N."/>
        </authorList>
    </citation>
    <scope>NUCLEOTIDE SEQUENCE [LARGE SCALE GENOMIC DNA]</scope>
    <source>
        <strain evidence="3 4">CGMCC 1.9157</strain>
    </source>
</reference>
<dbReference type="InterPro" id="IPR002035">
    <property type="entry name" value="VWF_A"/>
</dbReference>
<gene>
    <name evidence="3" type="ORF">SAMN04488056_103362</name>
</gene>
<sequence>MRALRLIGFVLLWLIFIALLGYLGHLSLKSCGVRIWGYQWSWCSAEAAPDLARLNALQDQLHMLMQMAGEQEKACPPPPPEMPVAKAPPPEPEAPESPSKHCARPEDRSYIVLALDHSISMGLPADVDSALATKLEKRMGAGGLSGKTAQVIYAGLIKKPGRKRLDDLKSAVEQVARQTDKKTEIGVVSFAGRSFVRDLGDFGPAERSGLIAKTNGLKLKSSTAVAKALKLALRKVQKKGGGRIILVSDGKDTNGGDPCAVARSHPEVEIDVVSLGGGDALACVAKATGGKWIEPEQLGANLQSIMVDLGNNGARALCE</sequence>
<proteinExistence type="predicted"/>
<evidence type="ECO:0000313" key="4">
    <source>
        <dbReference type="Proteomes" id="UP000199236"/>
    </source>
</evidence>
<organism evidence="3 4">
    <name type="scientific">Cohaesibacter marisflavi</name>
    <dbReference type="NCBI Taxonomy" id="655353"/>
    <lineage>
        <taxon>Bacteria</taxon>
        <taxon>Pseudomonadati</taxon>
        <taxon>Pseudomonadota</taxon>
        <taxon>Alphaproteobacteria</taxon>
        <taxon>Hyphomicrobiales</taxon>
        <taxon>Cohaesibacteraceae</taxon>
    </lineage>
</organism>
<accession>A0A1I5EUR8</accession>
<feature type="region of interest" description="Disordered" evidence="1">
    <location>
        <begin position="71"/>
        <end position="103"/>
    </location>
</feature>
<evidence type="ECO:0000259" key="2">
    <source>
        <dbReference type="SMART" id="SM00327"/>
    </source>
</evidence>
<dbReference type="SMART" id="SM00327">
    <property type="entry name" value="VWA"/>
    <property type="match status" value="1"/>
</dbReference>
<protein>
    <submittedName>
        <fullName evidence="3">von Willebrand factor type A domain-containing protein</fullName>
    </submittedName>
</protein>
<evidence type="ECO:0000313" key="3">
    <source>
        <dbReference type="EMBL" id="SFO15275.1"/>
    </source>
</evidence>
<dbReference type="OrthoDB" id="9783818at2"/>
<keyword evidence="4" id="KW-1185">Reference proteome</keyword>
<name>A0A1I5EUR8_9HYPH</name>
<dbReference type="Gene3D" id="3.40.50.410">
    <property type="entry name" value="von Willebrand factor, type A domain"/>
    <property type="match status" value="1"/>
</dbReference>
<dbReference type="Pfam" id="PF00092">
    <property type="entry name" value="VWA"/>
    <property type="match status" value="1"/>
</dbReference>
<dbReference type="EMBL" id="FOVR01000003">
    <property type="protein sequence ID" value="SFO15275.1"/>
    <property type="molecule type" value="Genomic_DNA"/>
</dbReference>
<feature type="compositionally biased region" description="Pro residues" evidence="1">
    <location>
        <begin position="75"/>
        <end position="92"/>
    </location>
</feature>
<dbReference type="SUPFAM" id="SSF53300">
    <property type="entry name" value="vWA-like"/>
    <property type="match status" value="1"/>
</dbReference>
<dbReference type="STRING" id="655353.SAMN04488056_103362"/>
<evidence type="ECO:0000256" key="1">
    <source>
        <dbReference type="SAM" id="MobiDB-lite"/>
    </source>
</evidence>